<feature type="chain" id="PRO_5042101567" description="Bifunctional inhibitor/plant lipid transfer protein/seed storage helical domain-containing protein" evidence="1">
    <location>
        <begin position="22"/>
        <end position="127"/>
    </location>
</feature>
<reference evidence="2" key="1">
    <citation type="submission" date="2020-11" db="EMBL/GenBank/DDBJ databases">
        <title>Chlorella ohadii genome sequencing and assembly.</title>
        <authorList>
            <person name="Murik O."/>
            <person name="Treves H."/>
            <person name="Kedem I."/>
            <person name="Shotland Y."/>
            <person name="Kaplan A."/>
        </authorList>
    </citation>
    <scope>NUCLEOTIDE SEQUENCE</scope>
    <source>
        <strain evidence="2">1</strain>
    </source>
</reference>
<protein>
    <recommendedName>
        <fullName evidence="4">Bifunctional inhibitor/plant lipid transfer protein/seed storage helical domain-containing protein</fullName>
    </recommendedName>
</protein>
<dbReference type="Proteomes" id="UP001205105">
    <property type="component" value="Unassembled WGS sequence"/>
</dbReference>
<evidence type="ECO:0000256" key="1">
    <source>
        <dbReference type="SAM" id="SignalP"/>
    </source>
</evidence>
<evidence type="ECO:0008006" key="4">
    <source>
        <dbReference type="Google" id="ProtNLM"/>
    </source>
</evidence>
<keyword evidence="3" id="KW-1185">Reference proteome</keyword>
<comment type="caution">
    <text evidence="2">The sequence shown here is derived from an EMBL/GenBank/DDBJ whole genome shotgun (WGS) entry which is preliminary data.</text>
</comment>
<accession>A0AAD5DM94</accession>
<sequence>MAPRTALLCTLLALGLALTAAQNANCVTTGLGLLSDCQKEQAYITATFPLTSPEPITQEQVDKFVAGKPADLPTKGCCDAATAFLKDKCQCDKTLLSALPPTVVTPAGLNGTLQVVGKVCKVEVAAC</sequence>
<dbReference type="AlphaFoldDB" id="A0AAD5DM94"/>
<evidence type="ECO:0000313" key="3">
    <source>
        <dbReference type="Proteomes" id="UP001205105"/>
    </source>
</evidence>
<dbReference type="EMBL" id="JADXDR010000130">
    <property type="protein sequence ID" value="KAI7838275.1"/>
    <property type="molecule type" value="Genomic_DNA"/>
</dbReference>
<evidence type="ECO:0000313" key="2">
    <source>
        <dbReference type="EMBL" id="KAI7838275.1"/>
    </source>
</evidence>
<organism evidence="2 3">
    <name type="scientific">Chlorella ohadii</name>
    <dbReference type="NCBI Taxonomy" id="2649997"/>
    <lineage>
        <taxon>Eukaryota</taxon>
        <taxon>Viridiplantae</taxon>
        <taxon>Chlorophyta</taxon>
        <taxon>core chlorophytes</taxon>
        <taxon>Trebouxiophyceae</taxon>
        <taxon>Chlorellales</taxon>
        <taxon>Chlorellaceae</taxon>
        <taxon>Chlorella clade</taxon>
        <taxon>Chlorella</taxon>
    </lineage>
</organism>
<feature type="signal peptide" evidence="1">
    <location>
        <begin position="1"/>
        <end position="21"/>
    </location>
</feature>
<proteinExistence type="predicted"/>
<keyword evidence="1" id="KW-0732">Signal</keyword>
<gene>
    <name evidence="2" type="ORF">COHA_007929</name>
</gene>
<name>A0AAD5DM94_9CHLO</name>